<name>A0A4R1FU20_9PAST</name>
<dbReference type="InterPro" id="IPR001091">
    <property type="entry name" value="RM_Methyltransferase"/>
</dbReference>
<proteinExistence type="inferred from homology"/>
<dbReference type="OrthoDB" id="9816043at2"/>
<dbReference type="Pfam" id="PF01555">
    <property type="entry name" value="N6_N4_Mtase"/>
    <property type="match status" value="1"/>
</dbReference>
<evidence type="ECO:0000259" key="5">
    <source>
        <dbReference type="Pfam" id="PF01555"/>
    </source>
</evidence>
<keyword evidence="2 6" id="KW-0489">Methyltransferase</keyword>
<dbReference type="GO" id="GO:0008170">
    <property type="term" value="F:N-methyltransferase activity"/>
    <property type="evidence" value="ECO:0007669"/>
    <property type="project" value="InterPro"/>
</dbReference>
<evidence type="ECO:0000256" key="3">
    <source>
        <dbReference type="ARBA" id="ARBA00022679"/>
    </source>
</evidence>
<keyword evidence="7" id="KW-1185">Reference proteome</keyword>
<evidence type="ECO:0000313" key="6">
    <source>
        <dbReference type="EMBL" id="TCJ98816.1"/>
    </source>
</evidence>
<dbReference type="PROSITE" id="PS00092">
    <property type="entry name" value="N6_MTASE"/>
    <property type="match status" value="1"/>
</dbReference>
<organism evidence="6 7">
    <name type="scientific">Volucribacter psittacicida</name>
    <dbReference type="NCBI Taxonomy" id="203482"/>
    <lineage>
        <taxon>Bacteria</taxon>
        <taxon>Pseudomonadati</taxon>
        <taxon>Pseudomonadota</taxon>
        <taxon>Gammaproteobacteria</taxon>
        <taxon>Pasteurellales</taxon>
        <taxon>Pasteurellaceae</taxon>
        <taxon>Volucribacter</taxon>
    </lineage>
</organism>
<comment type="similarity">
    <text evidence="1 4">Belongs to the N(4)/N(6)-methyltransferase family.</text>
</comment>
<dbReference type="GO" id="GO:0003677">
    <property type="term" value="F:DNA binding"/>
    <property type="evidence" value="ECO:0007669"/>
    <property type="project" value="InterPro"/>
</dbReference>
<dbReference type="InterPro" id="IPR002052">
    <property type="entry name" value="DNA_methylase_N6_adenine_CS"/>
</dbReference>
<dbReference type="Proteomes" id="UP000294702">
    <property type="component" value="Unassembled WGS sequence"/>
</dbReference>
<sequence>MIDFRNEDCLQGLKKYPDKFFDLAIVDPPYFSGPEKRNYYGNKASSIGVQRLYAETGTWDLPTVEYFDELFRVSKHQIIWGVNYFNNYNFGSGRIVWDKVNGKSSFSDCEIAYCSLHNSVRQFRYMWNGMMQGKSIEEGHIQQGNKKLNEKRIHPTQKPVNLYLWLLQKYAKAGQLILDTHVGSGSSLVACKMLGFDCVGFEINQYYFELAKNRIK</sequence>
<keyword evidence="3 6" id="KW-0808">Transferase</keyword>
<dbReference type="EC" id="2.1.1.-" evidence="4"/>
<dbReference type="Gene3D" id="3.40.50.150">
    <property type="entry name" value="Vaccinia Virus protein VP39"/>
    <property type="match status" value="1"/>
</dbReference>
<evidence type="ECO:0000256" key="2">
    <source>
        <dbReference type="ARBA" id="ARBA00022603"/>
    </source>
</evidence>
<dbReference type="InterPro" id="IPR002941">
    <property type="entry name" value="DNA_methylase_N4/N6"/>
</dbReference>
<evidence type="ECO:0000313" key="7">
    <source>
        <dbReference type="Proteomes" id="UP000294702"/>
    </source>
</evidence>
<dbReference type="SUPFAM" id="SSF53335">
    <property type="entry name" value="S-adenosyl-L-methionine-dependent methyltransferases"/>
    <property type="match status" value="1"/>
</dbReference>
<protein>
    <recommendedName>
        <fullName evidence="4">Methyltransferase</fullName>
        <ecNumber evidence="4">2.1.1.-</ecNumber>
    </recommendedName>
</protein>
<evidence type="ECO:0000256" key="1">
    <source>
        <dbReference type="ARBA" id="ARBA00006594"/>
    </source>
</evidence>
<dbReference type="GO" id="GO:0032259">
    <property type="term" value="P:methylation"/>
    <property type="evidence" value="ECO:0007669"/>
    <property type="project" value="UniProtKB-KW"/>
</dbReference>
<dbReference type="PRINTS" id="PR00508">
    <property type="entry name" value="S21N4MTFRASE"/>
</dbReference>
<dbReference type="EMBL" id="SMFT01000002">
    <property type="protein sequence ID" value="TCJ98816.1"/>
    <property type="molecule type" value="Genomic_DNA"/>
</dbReference>
<reference evidence="6 7" key="1">
    <citation type="submission" date="2019-03" db="EMBL/GenBank/DDBJ databases">
        <title>Genomic Encyclopedia of Type Strains, Phase IV (KMG-IV): sequencing the most valuable type-strain genomes for metagenomic binning, comparative biology and taxonomic classification.</title>
        <authorList>
            <person name="Goeker M."/>
        </authorList>
    </citation>
    <scope>NUCLEOTIDE SEQUENCE [LARGE SCALE GENOMIC DNA]</scope>
    <source>
        <strain evidence="6 7">DSM 15534</strain>
    </source>
</reference>
<dbReference type="AlphaFoldDB" id="A0A4R1FU20"/>
<evidence type="ECO:0000256" key="4">
    <source>
        <dbReference type="RuleBase" id="RU362026"/>
    </source>
</evidence>
<dbReference type="InterPro" id="IPR029063">
    <property type="entry name" value="SAM-dependent_MTases_sf"/>
</dbReference>
<comment type="caution">
    <text evidence="6">The sequence shown here is derived from an EMBL/GenBank/DDBJ whole genome shotgun (WGS) entry which is preliminary data.</text>
</comment>
<accession>A0A4R1FU20</accession>
<gene>
    <name evidence="6" type="ORF">EV694_1243</name>
</gene>
<dbReference type="RefSeq" id="WP_132690538.1">
    <property type="nucleotide sequence ID" value="NZ_SMFT01000002.1"/>
</dbReference>
<feature type="domain" description="DNA methylase N-4/N-6" evidence="5">
    <location>
        <begin position="127"/>
        <end position="212"/>
    </location>
</feature>